<gene>
    <name evidence="3" type="ORF">CFOL_v3_06870</name>
</gene>
<dbReference type="GO" id="GO:0070390">
    <property type="term" value="C:transcription export complex 2"/>
    <property type="evidence" value="ECO:0007669"/>
    <property type="project" value="TreeGrafter"/>
</dbReference>
<dbReference type="PROSITE" id="PS50250">
    <property type="entry name" value="PCI"/>
    <property type="match status" value="1"/>
</dbReference>
<dbReference type="OrthoDB" id="21502at2759"/>
<feature type="compositionally biased region" description="Polar residues" evidence="1">
    <location>
        <begin position="1"/>
        <end position="19"/>
    </location>
</feature>
<feature type="compositionally biased region" description="Polar residues" evidence="1">
    <location>
        <begin position="194"/>
        <end position="214"/>
    </location>
</feature>
<dbReference type="EMBL" id="BDDD01000304">
    <property type="protein sequence ID" value="GAV63352.1"/>
    <property type="molecule type" value="Genomic_DNA"/>
</dbReference>
<reference evidence="4" key="1">
    <citation type="submission" date="2016-04" db="EMBL/GenBank/DDBJ databases">
        <title>Cephalotus genome sequencing.</title>
        <authorList>
            <person name="Fukushima K."/>
            <person name="Hasebe M."/>
            <person name="Fang X."/>
        </authorList>
    </citation>
    <scope>NUCLEOTIDE SEQUENCE [LARGE SCALE GENOMIC DNA]</scope>
    <source>
        <strain evidence="4">cv. St1</strain>
    </source>
</reference>
<feature type="region of interest" description="Disordered" evidence="1">
    <location>
        <begin position="1"/>
        <end position="113"/>
    </location>
</feature>
<dbReference type="Proteomes" id="UP000187406">
    <property type="component" value="Unassembled WGS sequence"/>
</dbReference>
<dbReference type="GO" id="GO:0005737">
    <property type="term" value="C:cytoplasm"/>
    <property type="evidence" value="ECO:0007669"/>
    <property type="project" value="TreeGrafter"/>
</dbReference>
<dbReference type="Pfam" id="PF03399">
    <property type="entry name" value="SAC3_GANP"/>
    <property type="match status" value="1"/>
</dbReference>
<evidence type="ECO:0000256" key="1">
    <source>
        <dbReference type="SAM" id="MobiDB-lite"/>
    </source>
</evidence>
<organism evidence="3 4">
    <name type="scientific">Cephalotus follicularis</name>
    <name type="common">Albany pitcher plant</name>
    <dbReference type="NCBI Taxonomy" id="3775"/>
    <lineage>
        <taxon>Eukaryota</taxon>
        <taxon>Viridiplantae</taxon>
        <taxon>Streptophyta</taxon>
        <taxon>Embryophyta</taxon>
        <taxon>Tracheophyta</taxon>
        <taxon>Spermatophyta</taxon>
        <taxon>Magnoliopsida</taxon>
        <taxon>eudicotyledons</taxon>
        <taxon>Gunneridae</taxon>
        <taxon>Pentapetalae</taxon>
        <taxon>rosids</taxon>
        <taxon>fabids</taxon>
        <taxon>Oxalidales</taxon>
        <taxon>Cephalotaceae</taxon>
        <taxon>Cephalotus</taxon>
    </lineage>
</organism>
<dbReference type="PANTHER" id="PTHR12436:SF17">
    <property type="entry name" value="SAC3 FAMILY PROTEIN B"/>
    <property type="match status" value="1"/>
</dbReference>
<feature type="region of interest" description="Disordered" evidence="1">
    <location>
        <begin position="176"/>
        <end position="237"/>
    </location>
</feature>
<proteinExistence type="predicted"/>
<dbReference type="InterPro" id="IPR000717">
    <property type="entry name" value="PCI_dom"/>
</dbReference>
<accession>A0A1Q3B6D4</accession>
<dbReference type="GO" id="GO:0006406">
    <property type="term" value="P:mRNA export from nucleus"/>
    <property type="evidence" value="ECO:0007669"/>
    <property type="project" value="TreeGrafter"/>
</dbReference>
<keyword evidence="4" id="KW-1185">Reference proteome</keyword>
<dbReference type="FunCoup" id="A0A1Q3B6D4">
    <property type="interactions" value="3031"/>
</dbReference>
<dbReference type="Gene3D" id="1.25.40.990">
    <property type="match status" value="1"/>
</dbReference>
<evidence type="ECO:0000313" key="3">
    <source>
        <dbReference type="EMBL" id="GAV63352.1"/>
    </source>
</evidence>
<dbReference type="STRING" id="3775.A0A1Q3B6D4"/>
<protein>
    <submittedName>
        <fullName evidence="3">SAC3_GANP domain-containing protein</fullName>
    </submittedName>
</protein>
<name>A0A1Q3B6D4_CEPFO</name>
<dbReference type="InterPro" id="IPR005062">
    <property type="entry name" value="SAC3/GANP/THP3_conserved"/>
</dbReference>
<evidence type="ECO:0000259" key="2">
    <source>
        <dbReference type="PROSITE" id="PS50250"/>
    </source>
</evidence>
<dbReference type="FunFam" id="1.25.40.990:FF:000004">
    <property type="entry name" value="Putative peptidase C48 domain family protein"/>
    <property type="match status" value="1"/>
</dbReference>
<dbReference type="PANTHER" id="PTHR12436">
    <property type="entry name" value="80 KDA MCM3-ASSOCIATED PROTEIN"/>
    <property type="match status" value="1"/>
</dbReference>
<sequence>MSFGKQSGPQPQQFNNLPRSHSFFPVSAPAPPLRGPGTVERMPSPPLPTFESYGSHVRPRQSAGVQRRHEASQRVQPPPLDFPRTSPAESPFYPSARAQRPALSSPAGNNIDPVNLPGSYPNFLARQDQSSVSPFAVPNDSGRSFMNKAANVQAPKWTRSPPILLGNEVYQQNPQFSQKEVKRPSISPPKLGTGSDSVSITHDSQIPRRSSLSVNDIVPDASRSTSSSVSKRLRPPSSVSAIEVFQGSFHSTQDDSEREMQAKAKRLVRFKTELSEVAQNPDVAVKKISANRREQSMVQRQKFVGELSMGPKGDLSNGNAYSDYEGLVSPSVIIGLCPDMCPESERAERERKGDLDQYERLDGDRNQTSKFLAVKKYNRSAEREACLIRPMSILQMTVDYLLSLLDQPYDDRFLGMYNFLWDRMRAIRMDLRMQHIFNRGSITMLEQMIRLHIIAMHELCEYNKGEGFSEGFDAHLNIEQMNKTSVELFQLYDDHRKKGINVSTEKEFRGYYALLKLDKHPGYNVEPAELSLELAKMTQDIRQTPEVRFARDVARACRTGNFIAFFRLARKASYLQACLMHAHFGKLRTQALASLHSGLQNNQGIPVAKVSRWLGMEEEDIEILSEYHGFLVKEFEEPYMVKDGPLLNIDKDYPTKCSKLIHLKKSRTILEDVLASCQEEPMPTEATKETQLGTIYRSETKAVSVGRESSSVVVDEEMSDFEVISSPKDSTKVQSITKTSIVDQRSKDVHSVAGASAPQLAFSFAHTSPTSPAANVGMLEKPNNFALSRIVPQRESFGMEDRPLQIVAGRQMQKKSPSGRYDHTAENSVPQSVVIANLEEAKPPNIRDENDNDEIMEHYHDEKVANAALKLIIRLWRRHSSKQRELREQRQLAAEAALNSLSLGPPIRQNKDKPSILDEFDIDHIMRMRFYRHQQSWLKLNVSDVIGDTLCRRNPDAKCLCWKIILCSLMDNLEGDKLIQRSQLPHLAAGKWLFSKLMPSGKDNDDDLVVSSPGLSIWKKWISSQSSTDLACCLSVVKHAEFDKLNETVSGASAVMFLVSESITWKLQKNKLHNLLMSIPSGSCLPLLILSGCSYNEEVSDRISIITKELGLNDIDKSRISCFLVVFLVGIQQNEQSDGFFSDERLREGLQWLASRSPLQPILHCVKTRDLVLPHLRVLLEVLEKRSVYEVCPNHCISAFNDALDQSVEEIAAAAKASPANWPCPEIGLLGNSSDEHLMVNWYLPSTGWSSAARIESLVCALRACRLPSFPEDTSWSKIGPKVGNEIENQKMQLENCLIRYLTQSSEMMGVPQATKEVCAMIQRGTRLELHDLSYYIVPNWVMIFRRIFNWRLMSLSSEAFSSAYILECHHLASTSGNLDKLWLEGSVSSYHCLNHPSLDEVIEVSRSPLVSVSKQPEVFQPSYVMVSDGEVPVTANPSDLVEDERNSTQNDKLAVTSDAAYGTSGLYKSTDTVVTGRVTTEAENSLSQLFEQCTIVQNKNDKALSIYFGHANR</sequence>
<dbReference type="InterPro" id="IPR045107">
    <property type="entry name" value="SAC3/GANP/THP3"/>
</dbReference>
<feature type="domain" description="PCI" evidence="2">
    <location>
        <begin position="477"/>
        <end position="665"/>
    </location>
</feature>
<evidence type="ECO:0000313" key="4">
    <source>
        <dbReference type="Proteomes" id="UP000187406"/>
    </source>
</evidence>
<dbReference type="InParanoid" id="A0A1Q3B6D4"/>
<comment type="caution">
    <text evidence="3">The sequence shown here is derived from an EMBL/GenBank/DDBJ whole genome shotgun (WGS) entry which is preliminary data.</text>
</comment>